<dbReference type="Proteomes" id="UP000199040">
    <property type="component" value="Unassembled WGS sequence"/>
</dbReference>
<keyword evidence="4" id="KW-1185">Reference proteome</keyword>
<dbReference type="PANTHER" id="PTHR46797:SF11">
    <property type="entry name" value="HTH-TYPE TRANSCRIPTIONAL REGULATOR PUUR"/>
    <property type="match status" value="1"/>
</dbReference>
<dbReference type="GO" id="GO:0003700">
    <property type="term" value="F:DNA-binding transcription factor activity"/>
    <property type="evidence" value="ECO:0007669"/>
    <property type="project" value="TreeGrafter"/>
</dbReference>
<dbReference type="GO" id="GO:0003677">
    <property type="term" value="F:DNA binding"/>
    <property type="evidence" value="ECO:0007669"/>
    <property type="project" value="UniProtKB-KW"/>
</dbReference>
<dbReference type="InterPro" id="IPR001387">
    <property type="entry name" value="Cro/C1-type_HTH"/>
</dbReference>
<dbReference type="PROSITE" id="PS50943">
    <property type="entry name" value="HTH_CROC1"/>
    <property type="match status" value="1"/>
</dbReference>
<evidence type="ECO:0000313" key="3">
    <source>
        <dbReference type="EMBL" id="SFH46432.1"/>
    </source>
</evidence>
<protein>
    <submittedName>
        <fullName evidence="3">Transcriptional regulator, XRE family with cupin sensor</fullName>
    </submittedName>
</protein>
<evidence type="ECO:0000313" key="4">
    <source>
        <dbReference type="Proteomes" id="UP000199040"/>
    </source>
</evidence>
<dbReference type="InterPro" id="IPR050807">
    <property type="entry name" value="TransReg_Diox_bact_type"/>
</dbReference>
<name>A0A1I3A8H7_9GAMM</name>
<dbReference type="InterPro" id="IPR010982">
    <property type="entry name" value="Lambda_DNA-bd_dom_sf"/>
</dbReference>
<dbReference type="SUPFAM" id="SSF51182">
    <property type="entry name" value="RmlC-like cupins"/>
    <property type="match status" value="1"/>
</dbReference>
<dbReference type="CDD" id="cd02209">
    <property type="entry name" value="cupin_XRE_C"/>
    <property type="match status" value="1"/>
</dbReference>
<sequence length="235" mass="25906">MVYSLTQSISGLIDWTQAVEAAFFAWGGTRYHAVKYVQQGKEMSGFDVGARLKQLRQKRGLSQRELAKRAGVTNSTISLIEQNSVSPSVSSLKKILDALPVSISEFFAGEEFTQEKVFYRASELTEIGDGKLSWRLVGARRPNRSMSIIHEYYPPGADTGEDMLEHEGEEGGVVVSGTIELSVNGEAQLLTAGDAYYFDSRLPHRFRNVSDSDCVIVSANNPPSFSEGGTEKHHH</sequence>
<dbReference type="SUPFAM" id="SSF47413">
    <property type="entry name" value="lambda repressor-like DNA-binding domains"/>
    <property type="match status" value="1"/>
</dbReference>
<dbReference type="Pfam" id="PF07883">
    <property type="entry name" value="Cupin_2"/>
    <property type="match status" value="1"/>
</dbReference>
<gene>
    <name evidence="3" type="ORF">SAMN04487959_104216</name>
</gene>
<reference evidence="3 4" key="1">
    <citation type="submission" date="2016-10" db="EMBL/GenBank/DDBJ databases">
        <authorList>
            <person name="de Groot N.N."/>
        </authorList>
    </citation>
    <scope>NUCLEOTIDE SEQUENCE [LARGE SCALE GENOMIC DNA]</scope>
    <source>
        <strain evidence="3 4">CGMCC 1.6848</strain>
    </source>
</reference>
<accession>A0A1I3A8H7</accession>
<dbReference type="CDD" id="cd00093">
    <property type="entry name" value="HTH_XRE"/>
    <property type="match status" value="1"/>
</dbReference>
<dbReference type="GO" id="GO:0005829">
    <property type="term" value="C:cytosol"/>
    <property type="evidence" value="ECO:0007669"/>
    <property type="project" value="TreeGrafter"/>
</dbReference>
<dbReference type="InterPro" id="IPR013096">
    <property type="entry name" value="Cupin_2"/>
</dbReference>
<dbReference type="STRING" id="442341.SAMN04487959_104216"/>
<dbReference type="AlphaFoldDB" id="A0A1I3A8H7"/>
<dbReference type="SMART" id="SM00530">
    <property type="entry name" value="HTH_XRE"/>
    <property type="match status" value="1"/>
</dbReference>
<dbReference type="InterPro" id="IPR011051">
    <property type="entry name" value="RmlC_Cupin_sf"/>
</dbReference>
<proteinExistence type="predicted"/>
<evidence type="ECO:0000259" key="2">
    <source>
        <dbReference type="PROSITE" id="PS50943"/>
    </source>
</evidence>
<evidence type="ECO:0000256" key="1">
    <source>
        <dbReference type="ARBA" id="ARBA00023125"/>
    </source>
</evidence>
<dbReference type="EMBL" id="FOPY01000004">
    <property type="protein sequence ID" value="SFH46432.1"/>
    <property type="molecule type" value="Genomic_DNA"/>
</dbReference>
<dbReference type="Gene3D" id="2.60.120.10">
    <property type="entry name" value="Jelly Rolls"/>
    <property type="match status" value="1"/>
</dbReference>
<dbReference type="Gene3D" id="1.10.260.40">
    <property type="entry name" value="lambda repressor-like DNA-binding domains"/>
    <property type="match status" value="1"/>
</dbReference>
<keyword evidence="1" id="KW-0238">DNA-binding</keyword>
<feature type="domain" description="HTH cro/C1-type" evidence="2">
    <location>
        <begin position="52"/>
        <end position="106"/>
    </location>
</feature>
<dbReference type="PANTHER" id="PTHR46797">
    <property type="entry name" value="HTH-TYPE TRANSCRIPTIONAL REGULATOR"/>
    <property type="match status" value="1"/>
</dbReference>
<dbReference type="InterPro" id="IPR014710">
    <property type="entry name" value="RmlC-like_jellyroll"/>
</dbReference>
<organism evidence="3 4">
    <name type="scientific">Modicisalibacter xianhensis</name>
    <dbReference type="NCBI Taxonomy" id="442341"/>
    <lineage>
        <taxon>Bacteria</taxon>
        <taxon>Pseudomonadati</taxon>
        <taxon>Pseudomonadota</taxon>
        <taxon>Gammaproteobacteria</taxon>
        <taxon>Oceanospirillales</taxon>
        <taxon>Halomonadaceae</taxon>
        <taxon>Modicisalibacter</taxon>
    </lineage>
</organism>
<dbReference type="Pfam" id="PF01381">
    <property type="entry name" value="HTH_3"/>
    <property type="match status" value="1"/>
</dbReference>